<protein>
    <submittedName>
        <fullName evidence="1">Uncharacterized protein</fullName>
    </submittedName>
</protein>
<gene>
    <name evidence="1" type="ORF">Q604_UNBC18689G0006</name>
</gene>
<name>W1WIQ4_9ZZZZ</name>
<sequence>MNKSIKTLVVGMLGVLLTTGAVAKPAHAMSGIDFLKQNQQTQQYQTQVNKSYLHEVDGLVATKEDALKYEGWSVVNGNANQILSVKNGAFASGWQGSGSSWRYFDPATNYLVRNQSRVIDGKEYYFRENGEMLFNCNKDGYYYGFDGAKTNAYNSNCSGNFVGTISVGKIVDGKAVLENITVQEYENRVVQGTIKARVDAFGTTGSDRVGHHLIIYSVG</sequence>
<reference evidence="1" key="1">
    <citation type="submission" date="2013-12" db="EMBL/GenBank/DDBJ databases">
        <title>A Varibaculum cambriense genome reconstructed from a premature infant gut community with otherwise low bacterial novelty that shifts toward anaerobic metabolism during the third week of life.</title>
        <authorList>
            <person name="Brown C.T."/>
            <person name="Sharon I."/>
            <person name="Thomas B.C."/>
            <person name="Castelle C.J."/>
            <person name="Morowitz M.J."/>
            <person name="Banfield J.F."/>
        </authorList>
    </citation>
    <scope>NUCLEOTIDE SEQUENCE</scope>
</reference>
<dbReference type="Gene3D" id="2.10.270.10">
    <property type="entry name" value="Cholin Binding"/>
    <property type="match status" value="1"/>
</dbReference>
<accession>W1WIQ4</accession>
<organism evidence="1">
    <name type="scientific">human gut metagenome</name>
    <dbReference type="NCBI Taxonomy" id="408170"/>
    <lineage>
        <taxon>unclassified sequences</taxon>
        <taxon>metagenomes</taxon>
        <taxon>organismal metagenomes</taxon>
    </lineage>
</organism>
<dbReference type="SUPFAM" id="SSF69360">
    <property type="entry name" value="Cell wall binding repeat"/>
    <property type="match status" value="1"/>
</dbReference>
<proteinExistence type="predicted"/>
<dbReference type="AlphaFoldDB" id="W1WIQ4"/>
<comment type="caution">
    <text evidence="1">The sequence shown here is derived from an EMBL/GenBank/DDBJ whole genome shotgun (WGS) entry which is preliminary data.</text>
</comment>
<evidence type="ECO:0000313" key="1">
    <source>
        <dbReference type="EMBL" id="ETJ18038.1"/>
    </source>
</evidence>
<dbReference type="EMBL" id="AZMM01018689">
    <property type="protein sequence ID" value="ETJ18038.1"/>
    <property type="molecule type" value="Genomic_DNA"/>
</dbReference>